<keyword evidence="4 7" id="KW-0560">Oxidoreductase</keyword>
<dbReference type="GO" id="GO:0016705">
    <property type="term" value="F:oxidoreductase activity, acting on paired donors, with incorporation or reduction of molecular oxygen"/>
    <property type="evidence" value="ECO:0007669"/>
    <property type="project" value="InterPro"/>
</dbReference>
<dbReference type="GO" id="GO:0004497">
    <property type="term" value="F:monooxygenase activity"/>
    <property type="evidence" value="ECO:0007669"/>
    <property type="project" value="UniProtKB-KW"/>
</dbReference>
<keyword evidence="5 7" id="KW-0408">Iron</keyword>
<dbReference type="Pfam" id="PF00067">
    <property type="entry name" value="p450"/>
    <property type="match status" value="1"/>
</dbReference>
<gene>
    <name evidence="9" type="ORF">C8E97_4763</name>
</gene>
<evidence type="ECO:0000256" key="8">
    <source>
        <dbReference type="SAM" id="MobiDB-lite"/>
    </source>
</evidence>
<dbReference type="EMBL" id="RBXO01000001">
    <property type="protein sequence ID" value="RKT56074.1"/>
    <property type="molecule type" value="Genomic_DNA"/>
</dbReference>
<dbReference type="PANTHER" id="PTHR46696:SF1">
    <property type="entry name" value="CYTOCHROME P450 YJIB-RELATED"/>
    <property type="match status" value="1"/>
</dbReference>
<dbReference type="SUPFAM" id="SSF48264">
    <property type="entry name" value="Cytochrome P450"/>
    <property type="match status" value="1"/>
</dbReference>
<feature type="compositionally biased region" description="Low complexity" evidence="8">
    <location>
        <begin position="77"/>
        <end position="93"/>
    </location>
</feature>
<dbReference type="GO" id="GO:0020037">
    <property type="term" value="F:heme binding"/>
    <property type="evidence" value="ECO:0007669"/>
    <property type="project" value="InterPro"/>
</dbReference>
<evidence type="ECO:0000256" key="4">
    <source>
        <dbReference type="ARBA" id="ARBA00023002"/>
    </source>
</evidence>
<evidence type="ECO:0000256" key="3">
    <source>
        <dbReference type="ARBA" id="ARBA00022723"/>
    </source>
</evidence>
<dbReference type="Gene3D" id="1.10.630.10">
    <property type="entry name" value="Cytochrome P450"/>
    <property type="match status" value="1"/>
</dbReference>
<evidence type="ECO:0000256" key="7">
    <source>
        <dbReference type="RuleBase" id="RU000461"/>
    </source>
</evidence>
<feature type="region of interest" description="Disordered" evidence="8">
    <location>
        <begin position="77"/>
        <end position="97"/>
    </location>
</feature>
<evidence type="ECO:0000313" key="10">
    <source>
        <dbReference type="Proteomes" id="UP000282084"/>
    </source>
</evidence>
<dbReference type="InterPro" id="IPR017972">
    <property type="entry name" value="Cyt_P450_CS"/>
</dbReference>
<reference evidence="9 10" key="1">
    <citation type="submission" date="2018-10" db="EMBL/GenBank/DDBJ databases">
        <title>Sequencing the genomes of 1000 actinobacteria strains.</title>
        <authorList>
            <person name="Klenk H.-P."/>
        </authorList>
    </citation>
    <scope>NUCLEOTIDE SEQUENCE [LARGE SCALE GENOMIC DNA]</scope>
    <source>
        <strain evidence="9 10">DSM 43800</strain>
    </source>
</reference>
<dbReference type="GO" id="GO:0005506">
    <property type="term" value="F:iron ion binding"/>
    <property type="evidence" value="ECO:0007669"/>
    <property type="project" value="InterPro"/>
</dbReference>
<proteinExistence type="inferred from homology"/>
<keyword evidence="2 7" id="KW-0349">Heme</keyword>
<protein>
    <submittedName>
        <fullName evidence="9">Cytochrome P450</fullName>
    </submittedName>
</protein>
<dbReference type="AlphaFoldDB" id="A0A495W3Y2"/>
<evidence type="ECO:0000256" key="2">
    <source>
        <dbReference type="ARBA" id="ARBA00022617"/>
    </source>
</evidence>
<keyword evidence="10" id="KW-1185">Reference proteome</keyword>
<comment type="caution">
    <text evidence="9">The sequence shown here is derived from an EMBL/GenBank/DDBJ whole genome shotgun (WGS) entry which is preliminary data.</text>
</comment>
<keyword evidence="6 7" id="KW-0503">Monooxygenase</keyword>
<evidence type="ECO:0000256" key="6">
    <source>
        <dbReference type="ARBA" id="ARBA00023033"/>
    </source>
</evidence>
<keyword evidence="3 7" id="KW-0479">Metal-binding</keyword>
<dbReference type="FunFam" id="1.10.630.10:FF:000018">
    <property type="entry name" value="Cytochrome P450 monooxygenase"/>
    <property type="match status" value="1"/>
</dbReference>
<dbReference type="PRINTS" id="PR00359">
    <property type="entry name" value="BP450"/>
</dbReference>
<evidence type="ECO:0000313" key="9">
    <source>
        <dbReference type="EMBL" id="RKT56074.1"/>
    </source>
</evidence>
<accession>A0A495W3Y2</accession>
<organism evidence="9 10">
    <name type="scientific">Saccharothrix australiensis</name>
    <dbReference type="NCBI Taxonomy" id="2072"/>
    <lineage>
        <taxon>Bacteria</taxon>
        <taxon>Bacillati</taxon>
        <taxon>Actinomycetota</taxon>
        <taxon>Actinomycetes</taxon>
        <taxon>Pseudonocardiales</taxon>
        <taxon>Pseudonocardiaceae</taxon>
        <taxon>Saccharothrix</taxon>
    </lineage>
</organism>
<dbReference type="InterPro" id="IPR036396">
    <property type="entry name" value="Cyt_P450_sf"/>
</dbReference>
<dbReference type="OrthoDB" id="4133219at2"/>
<feature type="region of interest" description="Disordered" evidence="8">
    <location>
        <begin position="1"/>
        <end position="26"/>
    </location>
</feature>
<dbReference type="RefSeq" id="WP_121012213.1">
    <property type="nucleotide sequence ID" value="NZ_RBXO01000001.1"/>
</dbReference>
<dbReference type="CDD" id="cd11030">
    <property type="entry name" value="CYP105-like"/>
    <property type="match status" value="1"/>
</dbReference>
<dbReference type="InterPro" id="IPR002397">
    <property type="entry name" value="Cyt_P450_B"/>
</dbReference>
<dbReference type="PRINTS" id="PR00385">
    <property type="entry name" value="P450"/>
</dbReference>
<evidence type="ECO:0000256" key="5">
    <source>
        <dbReference type="ARBA" id="ARBA00023004"/>
    </source>
</evidence>
<evidence type="ECO:0000256" key="1">
    <source>
        <dbReference type="ARBA" id="ARBA00010617"/>
    </source>
</evidence>
<comment type="similarity">
    <text evidence="1 7">Belongs to the cytochrome P450 family.</text>
</comment>
<dbReference type="Proteomes" id="UP000282084">
    <property type="component" value="Unassembled WGS sequence"/>
</dbReference>
<feature type="compositionally biased region" description="Pro residues" evidence="8">
    <location>
        <begin position="1"/>
        <end position="11"/>
    </location>
</feature>
<dbReference type="PANTHER" id="PTHR46696">
    <property type="entry name" value="P450, PUTATIVE (EUROFUNG)-RELATED"/>
    <property type="match status" value="1"/>
</dbReference>
<dbReference type="InterPro" id="IPR001128">
    <property type="entry name" value="Cyt_P450"/>
</dbReference>
<dbReference type="PROSITE" id="PS00086">
    <property type="entry name" value="CYTOCHROME_P450"/>
    <property type="match status" value="1"/>
</dbReference>
<sequence>MTTPPQVPPLPTGRAPGRPFDPPDGLAELRERQPLSRLAYPDGHVGWLVTGHALLREVLADPRFSARSELRHVPIPGVAAAGTPAPPGNFTATDPPEHTRYRRLLTGQFTVRRMRQLTEEVRRITAEHLDAMERQGPVVDLVEAFAQPVPARVICELLGVPDADRERFRHHATQLVRLGAAHEEVMAAYTAVNEIVRELVAAKRAAPTDDLLSGLTESDLTDEELVNIGFTLLGAGLDTTANMIALGTFALLCAPDQLAVLRADPGSTDQAVEELLRYLSIIPFTVRVALEDVELAGVVIKAGESVTASIPAANRDPARFTEPDALDLRRPSGGHVAFGHGVHQCLGQQLARVELRVALPALFERFPDLRLAVAADDVATRGDMLIHGVHRLPVTWDR</sequence>
<name>A0A495W3Y2_9PSEU</name>